<comment type="similarity">
    <text evidence="2">Belongs to the eukaryotic ribosomal protein P1/P2 family.</text>
</comment>
<dbReference type="FunFam" id="1.10.10.1410:FF:000002">
    <property type="entry name" value="60S acidic ribosomal protein P2"/>
    <property type="match status" value="1"/>
</dbReference>
<keyword evidence="3 8" id="KW-0689">Ribosomal protein</keyword>
<reference evidence="8" key="1">
    <citation type="submission" date="2018-11" db="EMBL/GenBank/DDBJ databases">
        <title>Henneguya salminicola genome and transcriptome.</title>
        <authorList>
            <person name="Yahalomi D."/>
            <person name="Atkinson S.D."/>
            <person name="Neuhof M."/>
            <person name="Chang E.S."/>
            <person name="Philippe H."/>
            <person name="Cartwright P."/>
            <person name="Bartholomew J.L."/>
            <person name="Huchon D."/>
        </authorList>
    </citation>
    <scope>NUCLEOTIDE SEQUENCE</scope>
    <source>
        <strain evidence="8">Hz1</strain>
        <tissue evidence="8">Whole</tissue>
    </source>
</reference>
<dbReference type="GO" id="GO:0030295">
    <property type="term" value="F:protein kinase activator activity"/>
    <property type="evidence" value="ECO:0007669"/>
    <property type="project" value="TreeGrafter"/>
</dbReference>
<evidence type="ECO:0000256" key="1">
    <source>
        <dbReference type="ARBA" id="ARBA00003362"/>
    </source>
</evidence>
<evidence type="ECO:0000256" key="5">
    <source>
        <dbReference type="ARBA" id="ARBA00035301"/>
    </source>
</evidence>
<dbReference type="Pfam" id="PF00428">
    <property type="entry name" value="Ribosomal_60s"/>
    <property type="match status" value="1"/>
</dbReference>
<dbReference type="PANTHER" id="PTHR45696">
    <property type="entry name" value="60S ACIDIC RIBOSOMAL PROTEIN P1"/>
    <property type="match status" value="1"/>
</dbReference>
<dbReference type="Gene3D" id="1.10.10.1410">
    <property type="match status" value="1"/>
</dbReference>
<evidence type="ECO:0000313" key="8">
    <source>
        <dbReference type="EMBL" id="NDJ94895.1"/>
    </source>
</evidence>
<feature type="region of interest" description="Disordered" evidence="7">
    <location>
        <begin position="81"/>
        <end position="108"/>
    </location>
</feature>
<comment type="function">
    <text evidence="1">Plays an important role in the elongation step of protein synthesis.</text>
</comment>
<dbReference type="OrthoDB" id="2194681at2759"/>
<evidence type="ECO:0000256" key="4">
    <source>
        <dbReference type="ARBA" id="ARBA00023274"/>
    </source>
</evidence>
<accession>A0A6G3MLI6</accession>
<sequence length="108" mass="11687">MASAELLEGQKACVFASLIILDCKKEITSERLAKVLKSSKINIEPFWPKIFSNAVSGCNPESLLKMSVSAPVSQAAHVQETSKAAEVVEEKEDEPESDDDIGLGSMFD</sequence>
<organism evidence="8">
    <name type="scientific">Henneguya salminicola</name>
    <name type="common">Myxosporean</name>
    <dbReference type="NCBI Taxonomy" id="69463"/>
    <lineage>
        <taxon>Eukaryota</taxon>
        <taxon>Metazoa</taxon>
        <taxon>Cnidaria</taxon>
        <taxon>Myxozoa</taxon>
        <taxon>Myxosporea</taxon>
        <taxon>Bivalvulida</taxon>
        <taxon>Platysporina</taxon>
        <taxon>Myxobolidae</taxon>
        <taxon>Henneguya</taxon>
    </lineage>
</organism>
<evidence type="ECO:0000256" key="3">
    <source>
        <dbReference type="ARBA" id="ARBA00022980"/>
    </source>
</evidence>
<name>A0A6G3MLI6_HENSL</name>
<dbReference type="GO" id="GO:0002181">
    <property type="term" value="P:cytoplasmic translation"/>
    <property type="evidence" value="ECO:0007669"/>
    <property type="project" value="TreeGrafter"/>
</dbReference>
<evidence type="ECO:0000256" key="6">
    <source>
        <dbReference type="ARBA" id="ARBA00035443"/>
    </source>
</evidence>
<dbReference type="PANTHER" id="PTHR45696:SF10">
    <property type="entry name" value="LARGE RIBOSOMAL SUBUNIT PROTEIN P1"/>
    <property type="match status" value="1"/>
</dbReference>
<dbReference type="CDD" id="cd05831">
    <property type="entry name" value="Ribosomal_P1"/>
    <property type="match status" value="1"/>
</dbReference>
<feature type="compositionally biased region" description="Acidic residues" evidence="7">
    <location>
        <begin position="87"/>
        <end position="101"/>
    </location>
</feature>
<protein>
    <recommendedName>
        <fullName evidence="5">Large ribosomal subunit protein P2</fullName>
    </recommendedName>
    <alternativeName>
        <fullName evidence="6">60S acidic ribosomal protein P2</fullName>
    </alternativeName>
</protein>
<dbReference type="AlphaFoldDB" id="A0A6G3MLI6"/>
<keyword evidence="4" id="KW-0687">Ribonucleoprotein</keyword>
<dbReference type="GO" id="GO:0003735">
    <property type="term" value="F:structural constituent of ribosome"/>
    <property type="evidence" value="ECO:0007669"/>
    <property type="project" value="TreeGrafter"/>
</dbReference>
<dbReference type="EMBL" id="GHBP01012796">
    <property type="protein sequence ID" value="NDJ94895.1"/>
    <property type="molecule type" value="Transcribed_RNA"/>
</dbReference>
<dbReference type="GO" id="GO:0022625">
    <property type="term" value="C:cytosolic large ribosomal subunit"/>
    <property type="evidence" value="ECO:0007669"/>
    <property type="project" value="TreeGrafter"/>
</dbReference>
<dbReference type="GO" id="GO:0043021">
    <property type="term" value="F:ribonucleoprotein complex binding"/>
    <property type="evidence" value="ECO:0007669"/>
    <property type="project" value="TreeGrafter"/>
</dbReference>
<proteinExistence type="inferred from homology"/>
<dbReference type="InterPro" id="IPR038716">
    <property type="entry name" value="P1/P2_N_sf"/>
</dbReference>
<evidence type="ECO:0000256" key="7">
    <source>
        <dbReference type="SAM" id="MobiDB-lite"/>
    </source>
</evidence>
<evidence type="ECO:0000256" key="2">
    <source>
        <dbReference type="ARBA" id="ARBA00005436"/>
    </source>
</evidence>